<dbReference type="PROSITE" id="PS50812">
    <property type="entry name" value="PWWP"/>
    <property type="match status" value="1"/>
</dbReference>
<dbReference type="Gene3D" id="2.30.30.140">
    <property type="match status" value="1"/>
</dbReference>
<name>A0AAD8JGU1_9APIA</name>
<keyword evidence="4" id="KW-1185">Reference proteome</keyword>
<protein>
    <submittedName>
        <fullName evidence="3">Hydroxy monocarboxylic acid anion dehydrogenase, HIBADH-type</fullName>
    </submittedName>
</protein>
<feature type="region of interest" description="Disordered" evidence="1">
    <location>
        <begin position="644"/>
        <end position="663"/>
    </location>
</feature>
<dbReference type="EMBL" id="JAUIZM010000001">
    <property type="protein sequence ID" value="KAK1403431.1"/>
    <property type="molecule type" value="Genomic_DNA"/>
</dbReference>
<evidence type="ECO:0000313" key="4">
    <source>
        <dbReference type="Proteomes" id="UP001237642"/>
    </source>
</evidence>
<proteinExistence type="predicted"/>
<dbReference type="Pfam" id="PF00855">
    <property type="entry name" value="PWWP"/>
    <property type="match status" value="1"/>
</dbReference>
<feature type="region of interest" description="Disordered" evidence="1">
    <location>
        <begin position="494"/>
        <end position="519"/>
    </location>
</feature>
<dbReference type="PANTHER" id="PTHR42851">
    <property type="entry name" value="ALDOLASE-RELATED"/>
    <property type="match status" value="1"/>
</dbReference>
<evidence type="ECO:0000313" key="3">
    <source>
        <dbReference type="EMBL" id="KAK1403431.1"/>
    </source>
</evidence>
<evidence type="ECO:0000256" key="1">
    <source>
        <dbReference type="SAM" id="MobiDB-lite"/>
    </source>
</evidence>
<reference evidence="3" key="1">
    <citation type="submission" date="2023-02" db="EMBL/GenBank/DDBJ databases">
        <title>Genome of toxic invasive species Heracleum sosnowskyi carries increased number of genes despite the absence of recent whole-genome duplications.</title>
        <authorList>
            <person name="Schelkunov M."/>
            <person name="Shtratnikova V."/>
            <person name="Makarenko M."/>
            <person name="Klepikova A."/>
            <person name="Omelchenko D."/>
            <person name="Novikova G."/>
            <person name="Obukhova E."/>
            <person name="Bogdanov V."/>
            <person name="Penin A."/>
            <person name="Logacheva M."/>
        </authorList>
    </citation>
    <scope>NUCLEOTIDE SEQUENCE</scope>
    <source>
        <strain evidence="3">Hsosn_3</strain>
        <tissue evidence="3">Leaf</tissue>
    </source>
</reference>
<feature type="domain" description="PWWP" evidence="2">
    <location>
        <begin position="227"/>
        <end position="288"/>
    </location>
</feature>
<feature type="region of interest" description="Disordered" evidence="1">
    <location>
        <begin position="764"/>
        <end position="802"/>
    </location>
</feature>
<dbReference type="Proteomes" id="UP001237642">
    <property type="component" value="Unassembled WGS sequence"/>
</dbReference>
<feature type="compositionally biased region" description="Polar residues" evidence="1">
    <location>
        <begin position="499"/>
        <end position="510"/>
    </location>
</feature>
<gene>
    <name evidence="3" type="ORF">POM88_003036</name>
</gene>
<organism evidence="3 4">
    <name type="scientific">Heracleum sosnowskyi</name>
    <dbReference type="NCBI Taxonomy" id="360622"/>
    <lineage>
        <taxon>Eukaryota</taxon>
        <taxon>Viridiplantae</taxon>
        <taxon>Streptophyta</taxon>
        <taxon>Embryophyta</taxon>
        <taxon>Tracheophyta</taxon>
        <taxon>Spermatophyta</taxon>
        <taxon>Magnoliopsida</taxon>
        <taxon>eudicotyledons</taxon>
        <taxon>Gunneridae</taxon>
        <taxon>Pentapetalae</taxon>
        <taxon>asterids</taxon>
        <taxon>campanulids</taxon>
        <taxon>Apiales</taxon>
        <taxon>Apiaceae</taxon>
        <taxon>Apioideae</taxon>
        <taxon>apioid superclade</taxon>
        <taxon>Tordylieae</taxon>
        <taxon>Tordyliinae</taxon>
        <taxon>Heracleum</taxon>
    </lineage>
</organism>
<dbReference type="AlphaFoldDB" id="A0AAD8JGU1"/>
<sequence>MSVEFGDIDLNSDLVPIEENKDLDEITTAKMVNSLADDTLINQSSNQIRADEARVSGVDEIWAFGVGNAVEAEVEGLRKSGETGASDGRKQLNGMVVKDFNGVKGEGGGTEVRTDFGVESNGVVVVGSSLQKDDALYQDGNSEIRLVVNLNADYVAYGERKFNGMEGFGINEKGNSSKDPSGALDGLVDNAAIRFNSLEIGKEAADDEKGCKNNDDFNMEREGDFHLSDLVWGKVTSHPWWPGQIYDPSCASKKALKYKKKESFLIAYYGDQSFAWNDASRIKPFRMYFSQMEKQSNMESFTHAVSCALDEYSRRVEYGLACSCLPKEVFSKIESQVIVNAGIRKKQGVTVGGDSFSTAASFVPAKLVHYMRELGETPFNVIDRLEFVTARAQLLAFNRWRGNAGLPSFNMLGGLLEDDFLISGKERDLNELMDYALVATKVDGKGKSVMQDSSSRKHKHVTGEGLRFRKKKKYMLELMPENYLDVEDKVEENADEKNTFPSGKKSTVVTVSRGENGKSQMSPAEKLFEVGDRIRKVVSQLSGSVSILRSGESTSQNGVNKNGVNNCRSLGVKGFIGNEYTVAEMLLHLSLFAGNPMKGGDKLFSVVRFFTDFRNSVCLENSSPGNSHLLTEGTEESYQTIMTSQGTSGEPIPNETEGEKEMPNVEEAAEQSNVNPSHANEELEKYSPTAFILNFSDLESIPSEANLNKIFRRHGPLIESDTEVLKKSKRAKVVFKRRDDAETAFSSTGKFSIFGPSLISYRLHYSPSPRKPSNPGKKRKRKNETSVKGKGNQLMIQSEGCA</sequence>
<dbReference type="CDD" id="cd05162">
    <property type="entry name" value="PWWP"/>
    <property type="match status" value="1"/>
</dbReference>
<dbReference type="InterPro" id="IPR000313">
    <property type="entry name" value="PWWP_dom"/>
</dbReference>
<accession>A0AAD8JGU1</accession>
<dbReference type="SMART" id="SM00293">
    <property type="entry name" value="PWWP"/>
    <property type="match status" value="1"/>
</dbReference>
<evidence type="ECO:0000259" key="2">
    <source>
        <dbReference type="PROSITE" id="PS50812"/>
    </source>
</evidence>
<dbReference type="SUPFAM" id="SSF63748">
    <property type="entry name" value="Tudor/PWWP/MBT"/>
    <property type="match status" value="1"/>
</dbReference>
<comment type="caution">
    <text evidence="3">The sequence shown here is derived from an EMBL/GenBank/DDBJ whole genome shotgun (WGS) entry which is preliminary data.</text>
</comment>
<reference evidence="3" key="2">
    <citation type="submission" date="2023-05" db="EMBL/GenBank/DDBJ databases">
        <authorList>
            <person name="Schelkunov M.I."/>
        </authorList>
    </citation>
    <scope>NUCLEOTIDE SEQUENCE</scope>
    <source>
        <strain evidence="3">Hsosn_3</strain>
        <tissue evidence="3">Leaf</tissue>
    </source>
</reference>
<dbReference type="PANTHER" id="PTHR42851:SF19">
    <property type="entry name" value="PWWP DOMAIN-CONTAINING PROTEIN 2-RELATED"/>
    <property type="match status" value="1"/>
</dbReference>
<dbReference type="InterPro" id="IPR053063">
    <property type="entry name" value="PWWP_domain_containing_PDP"/>
</dbReference>